<dbReference type="InterPro" id="IPR016169">
    <property type="entry name" value="FAD-bd_PCMH_sub2"/>
</dbReference>
<dbReference type="Gene3D" id="3.30.465.10">
    <property type="match status" value="1"/>
</dbReference>
<dbReference type="EMBL" id="UOEK01000323">
    <property type="protein sequence ID" value="VAW05704.1"/>
    <property type="molecule type" value="Genomic_DNA"/>
</dbReference>
<dbReference type="PROSITE" id="PS51387">
    <property type="entry name" value="FAD_PCMH"/>
    <property type="match status" value="1"/>
</dbReference>
<dbReference type="InterPro" id="IPR016166">
    <property type="entry name" value="FAD-bd_PCMH"/>
</dbReference>
<dbReference type="Pfam" id="PF00941">
    <property type="entry name" value="FAD_binding_5"/>
    <property type="match status" value="1"/>
</dbReference>
<evidence type="ECO:0000256" key="3">
    <source>
        <dbReference type="ARBA" id="ARBA00023002"/>
    </source>
</evidence>
<evidence type="ECO:0000259" key="4">
    <source>
        <dbReference type="PROSITE" id="PS51387"/>
    </source>
</evidence>
<keyword evidence="2" id="KW-0274">FAD</keyword>
<reference evidence="5" key="1">
    <citation type="submission" date="2018-06" db="EMBL/GenBank/DDBJ databases">
        <authorList>
            <person name="Zhirakovskaya E."/>
        </authorList>
    </citation>
    <scope>NUCLEOTIDE SEQUENCE</scope>
</reference>
<dbReference type="SMART" id="SM01092">
    <property type="entry name" value="CO_deh_flav_C"/>
    <property type="match status" value="1"/>
</dbReference>
<sequence length="285" mass="29126">MYPREFDYVAPGTLDEALAALASNPGAKIMSGGMSLIPMMKLRLLSPETVIDIGRIPGLDAIEDRGDHLVIGALVRHAQTASSDLVTTYAAALAQAAALTGDVQVRNRGTTVGAVAHADLAADTTAAVLALGATMVARSSTGTREIPASEFFVDTLTSALADDEILVELRVPKSGEGESSAYTKLGRRGGESDYAVAGAAAWVRKTNGSVSDARVALTGVGSKAMLSSGAMDAIIGSDGSEAAIAAAADRAADGISVLEDLYGSEEYKTHLANVYVKRALGAALS</sequence>
<evidence type="ECO:0000256" key="1">
    <source>
        <dbReference type="ARBA" id="ARBA00022630"/>
    </source>
</evidence>
<gene>
    <name evidence="5" type="ORF">MNBD_ACTINO02-2455</name>
</gene>
<dbReference type="GO" id="GO:0008805">
    <property type="term" value="F:carbon-monoxide oxygenase activity"/>
    <property type="evidence" value="ECO:0007669"/>
    <property type="project" value="UniProtKB-EC"/>
</dbReference>
<dbReference type="InterPro" id="IPR016167">
    <property type="entry name" value="FAD-bd_PCMH_sub1"/>
</dbReference>
<dbReference type="InterPro" id="IPR051312">
    <property type="entry name" value="Diverse_Substr_Oxidored"/>
</dbReference>
<dbReference type="SUPFAM" id="SSF56176">
    <property type="entry name" value="FAD-binding/transporter-associated domain-like"/>
    <property type="match status" value="1"/>
</dbReference>
<keyword evidence="1" id="KW-0285">Flavoprotein</keyword>
<evidence type="ECO:0000313" key="5">
    <source>
        <dbReference type="EMBL" id="VAW05704.1"/>
    </source>
</evidence>
<dbReference type="InterPro" id="IPR005107">
    <property type="entry name" value="CO_DH_flav_C"/>
</dbReference>
<dbReference type="Gene3D" id="3.30.43.10">
    <property type="entry name" value="Uridine Diphospho-n-acetylenolpyruvylglucosamine Reductase, domain 2"/>
    <property type="match status" value="1"/>
</dbReference>
<accession>A0A3B0TA83</accession>
<dbReference type="AlphaFoldDB" id="A0A3B0TA83"/>
<dbReference type="Gene3D" id="3.30.390.50">
    <property type="entry name" value="CO dehydrogenase flavoprotein, C-terminal domain"/>
    <property type="match status" value="1"/>
</dbReference>
<dbReference type="SUPFAM" id="SSF55447">
    <property type="entry name" value="CO dehydrogenase flavoprotein C-terminal domain-like"/>
    <property type="match status" value="1"/>
</dbReference>
<feature type="domain" description="FAD-binding PCMH-type" evidence="4">
    <location>
        <begin position="1"/>
        <end position="176"/>
    </location>
</feature>
<dbReference type="InterPro" id="IPR036318">
    <property type="entry name" value="FAD-bd_PCMH-like_sf"/>
</dbReference>
<name>A0A3B0TA83_9ZZZZ</name>
<protein>
    <submittedName>
        <fullName evidence="5">Aerobic carbon monoxide dehydrogenase (Quinone), medium chain</fullName>
        <ecNumber evidence="5">1.2.5.3</ecNumber>
    </submittedName>
</protein>
<dbReference type="PANTHER" id="PTHR42659">
    <property type="entry name" value="XANTHINE DEHYDROGENASE SUBUNIT C-RELATED"/>
    <property type="match status" value="1"/>
</dbReference>
<evidence type="ECO:0000256" key="2">
    <source>
        <dbReference type="ARBA" id="ARBA00022827"/>
    </source>
</evidence>
<dbReference type="InterPro" id="IPR036683">
    <property type="entry name" value="CO_DH_flav_C_dom_sf"/>
</dbReference>
<dbReference type="PANTHER" id="PTHR42659:SF2">
    <property type="entry name" value="XANTHINE DEHYDROGENASE SUBUNIT C-RELATED"/>
    <property type="match status" value="1"/>
</dbReference>
<dbReference type="InterPro" id="IPR002346">
    <property type="entry name" value="Mopterin_DH_FAD-bd"/>
</dbReference>
<proteinExistence type="predicted"/>
<dbReference type="EC" id="1.2.5.3" evidence="5"/>
<organism evidence="5">
    <name type="scientific">hydrothermal vent metagenome</name>
    <dbReference type="NCBI Taxonomy" id="652676"/>
    <lineage>
        <taxon>unclassified sequences</taxon>
        <taxon>metagenomes</taxon>
        <taxon>ecological metagenomes</taxon>
    </lineage>
</organism>
<dbReference type="Pfam" id="PF03450">
    <property type="entry name" value="CO_deh_flav_C"/>
    <property type="match status" value="1"/>
</dbReference>
<keyword evidence="3 5" id="KW-0560">Oxidoreductase</keyword>
<dbReference type="GO" id="GO:0071949">
    <property type="term" value="F:FAD binding"/>
    <property type="evidence" value="ECO:0007669"/>
    <property type="project" value="InterPro"/>
</dbReference>